<name>A0AAD9G6P6_BABDI</name>
<dbReference type="Proteomes" id="UP001195914">
    <property type="component" value="Unassembled WGS sequence"/>
</dbReference>
<gene>
    <name evidence="3" type="ORF">X943_001104</name>
</gene>
<keyword evidence="2" id="KW-0378">Hydrolase</keyword>
<organism evidence="3 4">
    <name type="scientific">Babesia divergens</name>
    <dbReference type="NCBI Taxonomy" id="32595"/>
    <lineage>
        <taxon>Eukaryota</taxon>
        <taxon>Sar</taxon>
        <taxon>Alveolata</taxon>
        <taxon>Apicomplexa</taxon>
        <taxon>Aconoidasida</taxon>
        <taxon>Piroplasmida</taxon>
        <taxon>Babesiidae</taxon>
        <taxon>Babesia</taxon>
    </lineage>
</organism>
<evidence type="ECO:0000313" key="4">
    <source>
        <dbReference type="Proteomes" id="UP001195914"/>
    </source>
</evidence>
<comment type="caution">
    <text evidence="3">The sequence shown here is derived from an EMBL/GenBank/DDBJ whole genome shotgun (WGS) entry which is preliminary data.</text>
</comment>
<comment type="similarity">
    <text evidence="1">Belongs to the GDA1/CD39 NTPase family.</text>
</comment>
<dbReference type="InterPro" id="IPR000407">
    <property type="entry name" value="GDA1_CD39_NTPase"/>
</dbReference>
<dbReference type="PANTHER" id="PTHR11782">
    <property type="entry name" value="ADENOSINE/GUANOSINE DIPHOSPHATASE"/>
    <property type="match status" value="1"/>
</dbReference>
<reference evidence="3" key="1">
    <citation type="journal article" date="2014" name="Nucleic Acids Res.">
        <title>The evolutionary dynamics of variant antigen genes in Babesia reveal a history of genomic innovation underlying host-parasite interaction.</title>
        <authorList>
            <person name="Jackson A.P."/>
            <person name="Otto T.D."/>
            <person name="Darby A."/>
            <person name="Ramaprasad A."/>
            <person name="Xia D."/>
            <person name="Echaide I.E."/>
            <person name="Farber M."/>
            <person name="Gahlot S."/>
            <person name="Gamble J."/>
            <person name="Gupta D."/>
            <person name="Gupta Y."/>
            <person name="Jackson L."/>
            <person name="Malandrin L."/>
            <person name="Malas T.B."/>
            <person name="Moussa E."/>
            <person name="Nair M."/>
            <person name="Reid A.J."/>
            <person name="Sanders M."/>
            <person name="Sharma J."/>
            <person name="Tracey A."/>
            <person name="Quail M.A."/>
            <person name="Weir W."/>
            <person name="Wastling J.M."/>
            <person name="Hall N."/>
            <person name="Willadsen P."/>
            <person name="Lingelbach K."/>
            <person name="Shiels B."/>
            <person name="Tait A."/>
            <person name="Berriman M."/>
            <person name="Allred D.R."/>
            <person name="Pain A."/>
        </authorList>
    </citation>
    <scope>NUCLEOTIDE SEQUENCE</scope>
    <source>
        <strain evidence="3">1802A</strain>
    </source>
</reference>
<accession>A0AAD9G6P6</accession>
<keyword evidence="4" id="KW-1185">Reference proteome</keyword>
<sequence>MKSLVTVNCIDDVYGDVLDVDKLDADLSNGSLDASRSEHCRNKHRLFMFEVGIELESPIHESFSKLEDLEDGGYLQRSALDPSMSIIHYKGRQLPVRLHSFLGQGIYIALMRYLRMLRRPGARHVDAACIPRGMNVEIVDDPTVVLRILHEHNLDSYTGTSTLAVGTSDFATCYRQVGELVHATLDGQVSYGSDVSLYGTENFISLLRDLSLPVDGSLKVTPRVLLDLAQGVCAEDKATLFTILPSTVRVQHMCFGLTFLALLSKAISGLGDDAEIIVKDRIHDTPASWTIGTVLLELPMVLRKSL</sequence>
<evidence type="ECO:0000313" key="3">
    <source>
        <dbReference type="EMBL" id="KAK1932851.1"/>
    </source>
</evidence>
<proteinExistence type="inferred from homology"/>
<dbReference type="GO" id="GO:0016787">
    <property type="term" value="F:hydrolase activity"/>
    <property type="evidence" value="ECO:0007669"/>
    <property type="project" value="UniProtKB-KW"/>
</dbReference>
<dbReference type="PANTHER" id="PTHR11782:SF127">
    <property type="entry name" value="NTPASE, ISOFORM F"/>
    <property type="match status" value="1"/>
</dbReference>
<dbReference type="Gene3D" id="3.30.420.150">
    <property type="entry name" value="Exopolyphosphatase. Domain 2"/>
    <property type="match status" value="1"/>
</dbReference>
<dbReference type="EMBL" id="JAHBMH010000073">
    <property type="protein sequence ID" value="KAK1932851.1"/>
    <property type="molecule type" value="Genomic_DNA"/>
</dbReference>
<evidence type="ECO:0000256" key="1">
    <source>
        <dbReference type="ARBA" id="ARBA00009283"/>
    </source>
</evidence>
<evidence type="ECO:0000256" key="2">
    <source>
        <dbReference type="ARBA" id="ARBA00022801"/>
    </source>
</evidence>
<dbReference type="AlphaFoldDB" id="A0AAD9G6P6"/>
<reference evidence="3" key="2">
    <citation type="submission" date="2021-05" db="EMBL/GenBank/DDBJ databases">
        <authorList>
            <person name="Pain A."/>
        </authorList>
    </citation>
    <scope>NUCLEOTIDE SEQUENCE</scope>
    <source>
        <strain evidence="3">1802A</strain>
    </source>
</reference>
<protein>
    <submittedName>
        <fullName evidence="3">Uncharacterized protein</fullName>
    </submittedName>
</protein>